<dbReference type="Gene3D" id="1.10.260.60">
    <property type="match status" value="1"/>
</dbReference>
<dbReference type="GO" id="GO:0000077">
    <property type="term" value="P:DNA damage checkpoint signaling"/>
    <property type="evidence" value="ECO:0000318"/>
    <property type="project" value="GO_Central"/>
</dbReference>
<name>A7RT51_NEMVE</name>
<dbReference type="InterPro" id="IPR029063">
    <property type="entry name" value="SAM-dependent_MTases_sf"/>
</dbReference>
<evidence type="ECO:0000256" key="8">
    <source>
        <dbReference type="ARBA" id="ARBA00023242"/>
    </source>
</evidence>
<evidence type="ECO:0000256" key="2">
    <source>
        <dbReference type="ARBA" id="ARBA00012190"/>
    </source>
</evidence>
<dbReference type="PhylomeDB" id="A7RT51"/>
<dbReference type="GO" id="GO:0031509">
    <property type="term" value="P:subtelomeric heterochromatin formation"/>
    <property type="evidence" value="ECO:0000318"/>
    <property type="project" value="GO_Central"/>
</dbReference>
<gene>
    <name evidence="13" type="ORF">NEMVEDRAFT_v1g162356</name>
</gene>
<keyword evidence="6 11" id="KW-0949">S-adenosyl-L-methionine</keyword>
<dbReference type="PANTHER" id="PTHR21451">
    <property type="entry name" value="HISTONE H3 METHYLTRANSFERASE"/>
    <property type="match status" value="1"/>
</dbReference>
<organism evidence="13 14">
    <name type="scientific">Nematostella vectensis</name>
    <name type="common">Starlet sea anemone</name>
    <dbReference type="NCBI Taxonomy" id="45351"/>
    <lineage>
        <taxon>Eukaryota</taxon>
        <taxon>Metazoa</taxon>
        <taxon>Cnidaria</taxon>
        <taxon>Anthozoa</taxon>
        <taxon>Hexacorallia</taxon>
        <taxon>Actiniaria</taxon>
        <taxon>Edwardsiidae</taxon>
        <taxon>Nematostella</taxon>
    </lineage>
</organism>
<evidence type="ECO:0000256" key="11">
    <source>
        <dbReference type="RuleBase" id="RU271113"/>
    </source>
</evidence>
<keyword evidence="8 11" id="KW-0539">Nucleus</keyword>
<evidence type="ECO:0000256" key="10">
    <source>
        <dbReference type="ARBA" id="ARBA00047770"/>
    </source>
</evidence>
<evidence type="ECO:0000256" key="5">
    <source>
        <dbReference type="ARBA" id="ARBA00022679"/>
    </source>
</evidence>
<dbReference type="EMBL" id="DS469536">
    <property type="protein sequence ID" value="EDO45397.1"/>
    <property type="molecule type" value="Genomic_DNA"/>
</dbReference>
<keyword evidence="14" id="KW-1185">Reference proteome</keyword>
<keyword evidence="7 11" id="KW-0156">Chromatin regulator</keyword>
<dbReference type="InterPro" id="IPR030445">
    <property type="entry name" value="H3-K79_meTrfase"/>
</dbReference>
<comment type="subcellular location">
    <subcellularLocation>
        <location evidence="1 11">Nucleus</location>
    </subcellularLocation>
</comment>
<dbReference type="Gene3D" id="3.40.50.150">
    <property type="entry name" value="Vaccinia Virus protein VP39"/>
    <property type="match status" value="1"/>
</dbReference>
<dbReference type="EC" id="2.1.1.360" evidence="2 11"/>
<sequence length="326" mass="36972">MAKELKLKSPAGGDSLVYTWPLNKVGEDGRDDASEIVEAIRWVCEDFPELKLAVENYVLSSFDPESYESMSKLCERYNRAIDGILQLWKGRAPPPCIGIPPSTDLLRHIIQTVYAKAVRDPEKLNSYEPFSPEVYGETSFDLVAQMIREVPMGREKTFIDLGSGVGQVILQVAASGNVKECFGVEKADTPARYAKEMDRCFRKWMHWFGKTYKPFTLVKGDFLDEKMRERLTTTDIIFVNNFAFGPSVDHQLKERFSTMKDGSMIISSKAFCPLNFRTTTRNLSDIGTILHVTELKPLARAVSWTGKSVSYYVHVVDRSLVSMFFL</sequence>
<evidence type="ECO:0000313" key="14">
    <source>
        <dbReference type="Proteomes" id="UP000001593"/>
    </source>
</evidence>
<dbReference type="GO" id="GO:0005634">
    <property type="term" value="C:nucleus"/>
    <property type="evidence" value="ECO:0000318"/>
    <property type="project" value="GO_Central"/>
</dbReference>
<evidence type="ECO:0000256" key="6">
    <source>
        <dbReference type="ARBA" id="ARBA00022691"/>
    </source>
</evidence>
<comment type="similarity">
    <text evidence="11">Belongs to the class I-like SAM-binding methyltransferase superfamily. DOT1 family.</text>
</comment>
<dbReference type="GO" id="GO:0032259">
    <property type="term" value="P:methylation"/>
    <property type="evidence" value="ECO:0007669"/>
    <property type="project" value="UniProtKB-KW"/>
</dbReference>
<keyword evidence="4 11" id="KW-0489">Methyltransferase</keyword>
<dbReference type="GO" id="GO:0031151">
    <property type="term" value="F:histone H3K79 methyltransferase activity"/>
    <property type="evidence" value="ECO:0000318"/>
    <property type="project" value="GO_Central"/>
</dbReference>
<dbReference type="FunFam" id="1.10.260.60:FF:000001">
    <property type="entry name" value="Histone-lysine N-methyltransferase, H3 lysine-79 specific"/>
    <property type="match status" value="1"/>
</dbReference>
<evidence type="ECO:0000256" key="1">
    <source>
        <dbReference type="ARBA" id="ARBA00004123"/>
    </source>
</evidence>
<dbReference type="STRING" id="45351.A7RT51"/>
<reference evidence="13 14" key="1">
    <citation type="journal article" date="2007" name="Science">
        <title>Sea anemone genome reveals ancestral eumetazoan gene repertoire and genomic organization.</title>
        <authorList>
            <person name="Putnam N.H."/>
            <person name="Srivastava M."/>
            <person name="Hellsten U."/>
            <person name="Dirks B."/>
            <person name="Chapman J."/>
            <person name="Salamov A."/>
            <person name="Terry A."/>
            <person name="Shapiro H."/>
            <person name="Lindquist E."/>
            <person name="Kapitonov V.V."/>
            <person name="Jurka J."/>
            <person name="Genikhovich G."/>
            <person name="Grigoriev I.V."/>
            <person name="Lucas S.M."/>
            <person name="Steele R.E."/>
            <person name="Finnerty J.R."/>
            <person name="Technau U."/>
            <person name="Martindale M.Q."/>
            <person name="Rokhsar D.S."/>
        </authorList>
    </citation>
    <scope>NUCLEOTIDE SEQUENCE [LARGE SCALE GENOMIC DNA]</scope>
    <source>
        <strain evidence="14">CH2 X CH6</strain>
    </source>
</reference>
<dbReference type="Proteomes" id="UP000001593">
    <property type="component" value="Unassembled WGS sequence"/>
</dbReference>
<evidence type="ECO:0000256" key="9">
    <source>
        <dbReference type="ARBA" id="ARBA00029821"/>
    </source>
</evidence>
<dbReference type="GO" id="GO:0000781">
    <property type="term" value="C:chromosome, telomeric region"/>
    <property type="evidence" value="ECO:0007669"/>
    <property type="project" value="GOC"/>
</dbReference>
<evidence type="ECO:0000256" key="4">
    <source>
        <dbReference type="ARBA" id="ARBA00022603"/>
    </source>
</evidence>
<evidence type="ECO:0000313" key="13">
    <source>
        <dbReference type="EMBL" id="EDO45397.1"/>
    </source>
</evidence>
<comment type="function">
    <text evidence="11">Histone methyltransferase that specifically trimethylates histone H3 to form H3K79me3. This methylation is required for telomere silencing and for the pachytene checkpoint during the meiotic cell cycle by allowing the recruitment of RAD9 to double strand breaks. Nucleosomes are preferred as substrate compared to free histone.</text>
</comment>
<dbReference type="PROSITE" id="PS51569">
    <property type="entry name" value="DOT1"/>
    <property type="match status" value="1"/>
</dbReference>
<dbReference type="InterPro" id="IPR025789">
    <property type="entry name" value="DOT1_dom"/>
</dbReference>
<dbReference type="GO" id="GO:0006281">
    <property type="term" value="P:DNA repair"/>
    <property type="evidence" value="ECO:0000318"/>
    <property type="project" value="GO_Central"/>
</dbReference>
<keyword evidence="5 11" id="KW-0808">Transferase</keyword>
<comment type="miscellaneous">
    <text evidence="11">In contrast to other lysine histone methyltransferases, it does not contain a SET domain, suggesting the existence of another mechanism for methylation of lysine residues of histones.</text>
</comment>
<dbReference type="AlphaFoldDB" id="A7RT51"/>
<dbReference type="SUPFAM" id="SSF53335">
    <property type="entry name" value="S-adenosyl-L-methionine-dependent methyltransferases"/>
    <property type="match status" value="1"/>
</dbReference>
<dbReference type="PANTHER" id="PTHR21451:SF0">
    <property type="entry name" value="HISTONE-LYSINE N-METHYLTRANSFERASE, H3 LYSINE-79 SPECIFIC"/>
    <property type="match status" value="1"/>
</dbReference>
<comment type="catalytic activity">
    <reaction evidence="10 11">
        <text>L-lysyl(79)-[histone H3] + 3 S-adenosyl-L-methionine = N(6),N(6),N(6)-trimethyl-L-lysyl(79)-[histone H3] + 3 S-adenosyl-L-homocysteine + 3 H(+)</text>
        <dbReference type="Rhea" id="RHEA:60328"/>
        <dbReference type="Rhea" id="RHEA-COMP:15549"/>
        <dbReference type="Rhea" id="RHEA-COMP:15552"/>
        <dbReference type="ChEBI" id="CHEBI:15378"/>
        <dbReference type="ChEBI" id="CHEBI:29969"/>
        <dbReference type="ChEBI" id="CHEBI:57856"/>
        <dbReference type="ChEBI" id="CHEBI:59789"/>
        <dbReference type="ChEBI" id="CHEBI:61961"/>
        <dbReference type="EC" id="2.1.1.360"/>
    </reaction>
</comment>
<dbReference type="FunFam" id="3.40.50.150:FF:000033">
    <property type="entry name" value="Histone-lysine N-methyltransferase, H3 lysine-79 specific"/>
    <property type="match status" value="1"/>
</dbReference>
<dbReference type="eggNOG" id="KOG3924">
    <property type="taxonomic scope" value="Eukaryota"/>
</dbReference>
<evidence type="ECO:0000259" key="12">
    <source>
        <dbReference type="PROSITE" id="PS51569"/>
    </source>
</evidence>
<accession>A7RT51</accession>
<feature type="domain" description="DOT1" evidence="12">
    <location>
        <begin position="14"/>
        <end position="326"/>
    </location>
</feature>
<dbReference type="InParanoid" id="A7RT51"/>
<dbReference type="CDD" id="cd02440">
    <property type="entry name" value="AdoMet_MTases"/>
    <property type="match status" value="1"/>
</dbReference>
<evidence type="ECO:0000256" key="7">
    <source>
        <dbReference type="ARBA" id="ARBA00022853"/>
    </source>
</evidence>
<evidence type="ECO:0000256" key="3">
    <source>
        <dbReference type="ARBA" id="ARBA00020987"/>
    </source>
</evidence>
<protein>
    <recommendedName>
        <fullName evidence="3 11">Histone-lysine N-methyltransferase, H3 lysine-79 specific</fullName>
        <ecNumber evidence="2 11">2.1.1.360</ecNumber>
    </recommendedName>
    <alternativeName>
        <fullName evidence="9 11">Histone H3-K79 methyltransferase</fullName>
    </alternativeName>
</protein>
<dbReference type="Pfam" id="PF08123">
    <property type="entry name" value="DOT1"/>
    <property type="match status" value="1"/>
</dbReference>
<dbReference type="HOGENOM" id="CLU_071213_0_0_1"/>
<dbReference type="OMA" id="RVETCEY"/>
<proteinExistence type="inferred from homology"/>
<dbReference type="GO" id="GO:0140956">
    <property type="term" value="F:histone H3K79 trimethyltransferase activity"/>
    <property type="evidence" value="ECO:0007669"/>
    <property type="project" value="UniProtKB-EC"/>
</dbReference>